<name>A0A0G9N353_9SPHN</name>
<organism evidence="1 2">
    <name type="scientific">Aurantiacibacter luteus</name>
    <dbReference type="NCBI Taxonomy" id="1581420"/>
    <lineage>
        <taxon>Bacteria</taxon>
        <taxon>Pseudomonadati</taxon>
        <taxon>Pseudomonadota</taxon>
        <taxon>Alphaproteobacteria</taxon>
        <taxon>Sphingomonadales</taxon>
        <taxon>Erythrobacteraceae</taxon>
        <taxon>Aurantiacibacter</taxon>
    </lineage>
</organism>
<gene>
    <name evidence="1" type="ORF">AAW00_06390</name>
</gene>
<comment type="caution">
    <text evidence="1">The sequence shown here is derived from an EMBL/GenBank/DDBJ whole genome shotgun (WGS) entry which is preliminary data.</text>
</comment>
<proteinExistence type="predicted"/>
<dbReference type="AlphaFoldDB" id="A0A0G9N353"/>
<accession>A0A0G9N353</accession>
<dbReference type="PATRIC" id="fig|1581420.6.peg.1296"/>
<evidence type="ECO:0000313" key="1">
    <source>
        <dbReference type="EMBL" id="KLE35973.1"/>
    </source>
</evidence>
<dbReference type="Proteomes" id="UP000053464">
    <property type="component" value="Unassembled WGS sequence"/>
</dbReference>
<reference evidence="1 2" key="1">
    <citation type="submission" date="2015-04" db="EMBL/GenBank/DDBJ databases">
        <title>The draft genome sequence of Erythrobacter luteus KA37.</title>
        <authorList>
            <person name="Zhuang L."/>
            <person name="Liu Y."/>
            <person name="Shao Z."/>
        </authorList>
    </citation>
    <scope>NUCLEOTIDE SEQUENCE [LARGE SCALE GENOMIC DNA]</scope>
    <source>
        <strain evidence="1 2">KA37</strain>
    </source>
</reference>
<evidence type="ECO:0000313" key="2">
    <source>
        <dbReference type="Proteomes" id="UP000053464"/>
    </source>
</evidence>
<keyword evidence="2" id="KW-1185">Reference proteome</keyword>
<dbReference type="EMBL" id="LBHB01000001">
    <property type="protein sequence ID" value="KLE35973.1"/>
    <property type="molecule type" value="Genomic_DNA"/>
</dbReference>
<protein>
    <submittedName>
        <fullName evidence="1">Uncharacterized protein</fullName>
    </submittedName>
</protein>
<sequence length="62" mass="6748">MADYFECVGMSRDEAIAAGAHEILQDFGWLETEPFACDAARVMLAVQLCLKEAVCIGLDPPD</sequence>